<organism evidence="1 2">
    <name type="scientific">Pseudomonas putida TRO1</name>
    <dbReference type="NCBI Taxonomy" id="1227924"/>
    <lineage>
        <taxon>Bacteria</taxon>
        <taxon>Pseudomonadati</taxon>
        <taxon>Pseudomonadota</taxon>
        <taxon>Gammaproteobacteria</taxon>
        <taxon>Pseudomonadales</taxon>
        <taxon>Pseudomonadaceae</taxon>
        <taxon>Pseudomonas</taxon>
    </lineage>
</organism>
<name>A0AAD2WE38_PSEPU</name>
<gene>
    <name evidence="1" type="ORF">C206_06929</name>
</gene>
<evidence type="ECO:0000313" key="2">
    <source>
        <dbReference type="Proteomes" id="UP000013237"/>
    </source>
</evidence>
<sequence>MSNFVFKVIPQNPELGSVTPYTIKAKCSYLRRHFDRIEKVFQVETEELWAYCQAELERTKDHDDDSEHNYTYSDDLREIEFTSLRMHRYSSILSSYAYLENSMDKQCKKYHASMELPLKPSEVTGDGIVKFKLYLERLAKIDFETVNKQWSHLKSLNHIRNCIIHADGDANQIKQPRKVIDIVNATKDLNFIEEHLVMMDASYVHTTIDTIESFLHHIFEARS</sequence>
<dbReference type="EMBL" id="APBQ01000050">
    <property type="protein sequence ID" value="ENY78520.1"/>
    <property type="molecule type" value="Genomic_DNA"/>
</dbReference>
<protein>
    <submittedName>
        <fullName evidence="1">Uncharacterized protein</fullName>
    </submittedName>
</protein>
<proteinExistence type="predicted"/>
<dbReference type="AlphaFoldDB" id="A0AAD2WE38"/>
<evidence type="ECO:0000313" key="1">
    <source>
        <dbReference type="EMBL" id="ENY78520.1"/>
    </source>
</evidence>
<accession>A0AAD2WE38</accession>
<reference evidence="1 2" key="1">
    <citation type="submission" date="2013-02" db="EMBL/GenBank/DDBJ databases">
        <title>Insights into the proteome of triclosan-resistant Pseudomonas putida TRO1, isolated from activated sludge.</title>
        <authorList>
            <person name="Lolas I.B."/>
            <person name="Almeida B."/>
            <person name="Starnawski P.M."/>
            <person name="Soenderkaer M."/>
            <person name="Nielsen K.L."/>
            <person name="Nielsen J.L."/>
        </authorList>
    </citation>
    <scope>NUCLEOTIDE SEQUENCE [LARGE SCALE GENOMIC DNA]</scope>
    <source>
        <strain evidence="1 2">TRO1</strain>
    </source>
</reference>
<comment type="caution">
    <text evidence="1">The sequence shown here is derived from an EMBL/GenBank/DDBJ whole genome shotgun (WGS) entry which is preliminary data.</text>
</comment>
<dbReference type="Proteomes" id="UP000013237">
    <property type="component" value="Unassembled WGS sequence"/>
</dbReference>